<evidence type="ECO:0000313" key="16">
    <source>
        <dbReference type="EMBL" id="KAK8953859.1"/>
    </source>
</evidence>
<dbReference type="EMBL" id="JBBWWQ010000002">
    <property type="protein sequence ID" value="KAK8953859.1"/>
    <property type="molecule type" value="Genomic_DNA"/>
</dbReference>
<dbReference type="InterPro" id="IPR032675">
    <property type="entry name" value="LRR_dom_sf"/>
</dbReference>
<evidence type="ECO:0000256" key="7">
    <source>
        <dbReference type="ARBA" id="ARBA00022737"/>
    </source>
</evidence>
<dbReference type="Proteomes" id="UP001418222">
    <property type="component" value="Unassembled WGS sequence"/>
</dbReference>
<dbReference type="InterPro" id="IPR055414">
    <property type="entry name" value="LRR_R13L4/SHOC2-like"/>
</dbReference>
<evidence type="ECO:0000256" key="5">
    <source>
        <dbReference type="ARBA" id="ARBA00022692"/>
    </source>
</evidence>
<evidence type="ECO:0000256" key="3">
    <source>
        <dbReference type="ARBA" id="ARBA00022475"/>
    </source>
</evidence>
<dbReference type="PANTHER" id="PTHR48065:SF23">
    <property type="entry name" value="LEUCINE-RICH REPEAT-CONTAINING N-TERMINAL PLANT-TYPE DOMAIN-CONTAINING PROTEIN"/>
    <property type="match status" value="1"/>
</dbReference>
<keyword evidence="10" id="KW-0675">Receptor</keyword>
<keyword evidence="11" id="KW-0325">Glycoprotein</keyword>
<feature type="signal peptide" evidence="13">
    <location>
        <begin position="1"/>
        <end position="30"/>
    </location>
</feature>
<keyword evidence="4" id="KW-0433">Leucine-rich repeat</keyword>
<gene>
    <name evidence="16" type="ORF">KSP39_PZI002855</name>
</gene>
<evidence type="ECO:0000256" key="1">
    <source>
        <dbReference type="ARBA" id="ARBA00004236"/>
    </source>
</evidence>
<dbReference type="SMART" id="SM00365">
    <property type="entry name" value="LRR_SD22"/>
    <property type="match status" value="4"/>
</dbReference>
<dbReference type="Pfam" id="PF13855">
    <property type="entry name" value="LRR_8"/>
    <property type="match status" value="1"/>
</dbReference>
<evidence type="ECO:0008006" key="18">
    <source>
        <dbReference type="Google" id="ProtNLM"/>
    </source>
</evidence>
<dbReference type="GO" id="GO:0005886">
    <property type="term" value="C:plasma membrane"/>
    <property type="evidence" value="ECO:0007669"/>
    <property type="project" value="UniProtKB-SubCell"/>
</dbReference>
<keyword evidence="3" id="KW-1003">Cell membrane</keyword>
<evidence type="ECO:0000259" key="15">
    <source>
        <dbReference type="Pfam" id="PF23598"/>
    </source>
</evidence>
<protein>
    <recommendedName>
        <fullName evidence="18">Leucine-rich repeat-containing N-terminal plant-type domain-containing protein</fullName>
    </recommendedName>
</protein>
<feature type="domain" description="Leucine-rich repeat-containing N-terminal plant-type" evidence="14">
    <location>
        <begin position="36"/>
        <end position="79"/>
    </location>
</feature>
<keyword evidence="5 12" id="KW-0812">Transmembrane</keyword>
<sequence length="735" mass="80525">MWTPTSMKAALHSLFLFFITLSASHHSSSSCPLHHKQALLQFKSMLSTYHADNSSSLTELKSWNSSSANCCTWAHVNCSLRLPLKLVTELHLSSIAHGDSYISSEVLVPLFRIESLLVLDISKNSLQGRIPGDELSNLTNLAYLDMRQNYRINGSIPSQIFSMKSLRHLDLSSNSLFGNLSGNISSLSNLELLHLGFNFLKGTIPSEIGKLSKLQSLSLVSNNFEGGIPTSISELSELQELDLGINSLSGSIPYLREMRKLEILVFYENNLSGEIPIWLFDHGNLQQLFLDGNNLSWNNTAEISPKCNLFVLSLGSCGMSGKIPNWLSQQKNLVILNLQKNKLSGGIPPWICKLELQMIDLSYNNLTGQLPSCVLKSESLLGIQLSGNSLSGELPSNISNATTILSLELNSNNFSGELPESILSIASLGLLDLSNNKLSGEIFTKFRIKSSLSFLNLSFNCFSDKLPISFGNSIETIILNNNNISVLSIIDLSNNKLHGYIPPNLTNLRGMMGEAGADSIFYVAEQNDAVINWKGSPQALADTDIMMYPFLDLSNNELSGEIPEHFGNLKGLKSLNLSHNNITGGIPPSIGQLEDLESLDLSHNKLSGEIPNSFGKLHDLTKLDLSNNRLTGRIPQGSQISTLDDLSGYANNSGLCGIQINVQCVSAAAPSDVLPRGLNDEEGNADKWLTLEALCLGYVFGLAWALGLAYYGILRPNLAQCAFYHRRKPHHNFRV</sequence>
<dbReference type="FunFam" id="3.80.10.10:FF:000041">
    <property type="entry name" value="LRR receptor-like serine/threonine-protein kinase ERECTA"/>
    <property type="match status" value="3"/>
</dbReference>
<evidence type="ECO:0000256" key="10">
    <source>
        <dbReference type="ARBA" id="ARBA00023170"/>
    </source>
</evidence>
<feature type="chain" id="PRO_5042832172" description="Leucine-rich repeat-containing N-terminal plant-type domain-containing protein" evidence="13">
    <location>
        <begin position="31"/>
        <end position="735"/>
    </location>
</feature>
<dbReference type="SMART" id="SM00369">
    <property type="entry name" value="LRR_TYP"/>
    <property type="match status" value="6"/>
</dbReference>
<evidence type="ECO:0000256" key="4">
    <source>
        <dbReference type="ARBA" id="ARBA00022614"/>
    </source>
</evidence>
<organism evidence="16 17">
    <name type="scientific">Platanthera zijinensis</name>
    <dbReference type="NCBI Taxonomy" id="2320716"/>
    <lineage>
        <taxon>Eukaryota</taxon>
        <taxon>Viridiplantae</taxon>
        <taxon>Streptophyta</taxon>
        <taxon>Embryophyta</taxon>
        <taxon>Tracheophyta</taxon>
        <taxon>Spermatophyta</taxon>
        <taxon>Magnoliopsida</taxon>
        <taxon>Liliopsida</taxon>
        <taxon>Asparagales</taxon>
        <taxon>Orchidaceae</taxon>
        <taxon>Orchidoideae</taxon>
        <taxon>Orchideae</taxon>
        <taxon>Orchidinae</taxon>
        <taxon>Platanthera</taxon>
    </lineage>
</organism>
<evidence type="ECO:0000256" key="9">
    <source>
        <dbReference type="ARBA" id="ARBA00023136"/>
    </source>
</evidence>
<dbReference type="InterPro" id="IPR013210">
    <property type="entry name" value="LRR_N_plant-typ"/>
</dbReference>
<dbReference type="AlphaFoldDB" id="A0AAP0GDV7"/>
<dbReference type="Pfam" id="PF08263">
    <property type="entry name" value="LRRNT_2"/>
    <property type="match status" value="1"/>
</dbReference>
<evidence type="ECO:0000256" key="2">
    <source>
        <dbReference type="ARBA" id="ARBA00009592"/>
    </source>
</evidence>
<feature type="transmembrane region" description="Helical" evidence="12">
    <location>
        <begin position="688"/>
        <end position="711"/>
    </location>
</feature>
<keyword evidence="17" id="KW-1185">Reference proteome</keyword>
<evidence type="ECO:0000256" key="11">
    <source>
        <dbReference type="ARBA" id="ARBA00023180"/>
    </source>
</evidence>
<dbReference type="PROSITE" id="PS51450">
    <property type="entry name" value="LRR"/>
    <property type="match status" value="2"/>
</dbReference>
<evidence type="ECO:0000259" key="14">
    <source>
        <dbReference type="Pfam" id="PF08263"/>
    </source>
</evidence>
<keyword evidence="8 12" id="KW-1133">Transmembrane helix</keyword>
<dbReference type="PANTHER" id="PTHR48065">
    <property type="entry name" value="OS10G0469600 PROTEIN"/>
    <property type="match status" value="1"/>
</dbReference>
<name>A0AAP0GDV7_9ASPA</name>
<dbReference type="PRINTS" id="PR00019">
    <property type="entry name" value="LEURICHRPT"/>
</dbReference>
<dbReference type="SUPFAM" id="SSF52047">
    <property type="entry name" value="RNI-like"/>
    <property type="match status" value="2"/>
</dbReference>
<evidence type="ECO:0000256" key="12">
    <source>
        <dbReference type="SAM" id="Phobius"/>
    </source>
</evidence>
<comment type="similarity">
    <text evidence="2">Belongs to the RLP family.</text>
</comment>
<evidence type="ECO:0000313" key="17">
    <source>
        <dbReference type="Proteomes" id="UP001418222"/>
    </source>
</evidence>
<dbReference type="Gene3D" id="3.80.10.10">
    <property type="entry name" value="Ribonuclease Inhibitor"/>
    <property type="match status" value="5"/>
</dbReference>
<dbReference type="Pfam" id="PF23598">
    <property type="entry name" value="LRR_14"/>
    <property type="match status" value="1"/>
</dbReference>
<comment type="subcellular location">
    <subcellularLocation>
        <location evidence="1">Cell membrane</location>
    </subcellularLocation>
</comment>
<dbReference type="InterPro" id="IPR001611">
    <property type="entry name" value="Leu-rich_rpt"/>
</dbReference>
<evidence type="ECO:0000256" key="8">
    <source>
        <dbReference type="ARBA" id="ARBA00022989"/>
    </source>
</evidence>
<dbReference type="Pfam" id="PF00560">
    <property type="entry name" value="LRR_1"/>
    <property type="match status" value="5"/>
</dbReference>
<reference evidence="16 17" key="1">
    <citation type="journal article" date="2022" name="Nat. Plants">
        <title>Genomes of leafy and leafless Platanthera orchids illuminate the evolution of mycoheterotrophy.</title>
        <authorList>
            <person name="Li M.H."/>
            <person name="Liu K.W."/>
            <person name="Li Z."/>
            <person name="Lu H.C."/>
            <person name="Ye Q.L."/>
            <person name="Zhang D."/>
            <person name="Wang J.Y."/>
            <person name="Li Y.F."/>
            <person name="Zhong Z.M."/>
            <person name="Liu X."/>
            <person name="Yu X."/>
            <person name="Liu D.K."/>
            <person name="Tu X.D."/>
            <person name="Liu B."/>
            <person name="Hao Y."/>
            <person name="Liao X.Y."/>
            <person name="Jiang Y.T."/>
            <person name="Sun W.H."/>
            <person name="Chen J."/>
            <person name="Chen Y.Q."/>
            <person name="Ai Y."/>
            <person name="Zhai J.W."/>
            <person name="Wu S.S."/>
            <person name="Zhou Z."/>
            <person name="Hsiao Y.Y."/>
            <person name="Wu W.L."/>
            <person name="Chen Y.Y."/>
            <person name="Lin Y.F."/>
            <person name="Hsu J.L."/>
            <person name="Li C.Y."/>
            <person name="Wang Z.W."/>
            <person name="Zhao X."/>
            <person name="Zhong W.Y."/>
            <person name="Ma X.K."/>
            <person name="Ma L."/>
            <person name="Huang J."/>
            <person name="Chen G.Z."/>
            <person name="Huang M.Z."/>
            <person name="Huang L."/>
            <person name="Peng D.H."/>
            <person name="Luo Y.B."/>
            <person name="Zou S.Q."/>
            <person name="Chen S.P."/>
            <person name="Lan S."/>
            <person name="Tsai W.C."/>
            <person name="Van de Peer Y."/>
            <person name="Liu Z.J."/>
        </authorList>
    </citation>
    <scope>NUCLEOTIDE SEQUENCE [LARGE SCALE GENOMIC DNA]</scope>
    <source>
        <strain evidence="16">Lor287</strain>
    </source>
</reference>
<feature type="domain" description="Disease resistance R13L4/SHOC-2-like LRR" evidence="15">
    <location>
        <begin position="105"/>
        <end position="315"/>
    </location>
</feature>
<evidence type="ECO:0000256" key="13">
    <source>
        <dbReference type="SAM" id="SignalP"/>
    </source>
</evidence>
<evidence type="ECO:0000256" key="6">
    <source>
        <dbReference type="ARBA" id="ARBA00022729"/>
    </source>
</evidence>
<keyword evidence="9 12" id="KW-0472">Membrane</keyword>
<comment type="caution">
    <text evidence="16">The sequence shown here is derived from an EMBL/GenBank/DDBJ whole genome shotgun (WGS) entry which is preliminary data.</text>
</comment>
<accession>A0AAP0GDV7</accession>
<keyword evidence="6 13" id="KW-0732">Signal</keyword>
<keyword evidence="7" id="KW-0677">Repeat</keyword>
<dbReference type="InterPro" id="IPR003591">
    <property type="entry name" value="Leu-rich_rpt_typical-subtyp"/>
</dbReference>
<proteinExistence type="inferred from homology"/>
<dbReference type="FunFam" id="3.80.10.10:FF:000213">
    <property type="entry name" value="Tyrosine-sulfated glycopeptide receptor 1"/>
    <property type="match status" value="1"/>
</dbReference>